<dbReference type="EMBL" id="HE796683">
    <property type="protein sequence ID" value="CCG98742.1"/>
    <property type="molecule type" value="Genomic_DNA"/>
</dbReference>
<keyword evidence="6" id="KW-1185">Reference proteome</keyword>
<dbReference type="PANTHER" id="PTHR46796">
    <property type="entry name" value="HTH-TYPE TRANSCRIPTIONAL ACTIVATOR RHAS-RELATED"/>
    <property type="match status" value="1"/>
</dbReference>
<dbReference type="eggNOG" id="COG2169">
    <property type="taxonomic scope" value="Bacteria"/>
</dbReference>
<dbReference type="KEGG" id="fae:FAES_0731"/>
<protein>
    <submittedName>
        <fullName evidence="5">Transcriptional regulator, AraC family</fullName>
    </submittedName>
</protein>
<keyword evidence="1" id="KW-0805">Transcription regulation</keyword>
<feature type="domain" description="HTH araC/xylS-type" evidence="4">
    <location>
        <begin position="168"/>
        <end position="261"/>
    </location>
</feature>
<dbReference type="InterPro" id="IPR046532">
    <property type="entry name" value="DUF6597"/>
</dbReference>
<reference evidence="5 6" key="1">
    <citation type="journal article" date="2012" name="J. Bacteriol.">
        <title>Genome Sequence of Fibrella aestuarina BUZ 2T, a Filamentous Marine Bacterium.</title>
        <authorList>
            <person name="Filippini M."/>
            <person name="Qi W."/>
            <person name="Blom J."/>
            <person name="Goesmann A."/>
            <person name="Smits T.H."/>
            <person name="Bagheri H.C."/>
        </authorList>
    </citation>
    <scope>NUCLEOTIDE SEQUENCE [LARGE SCALE GENOMIC DNA]</scope>
    <source>
        <strain evidence="6">BUZ 2T</strain>
    </source>
</reference>
<evidence type="ECO:0000256" key="3">
    <source>
        <dbReference type="ARBA" id="ARBA00023163"/>
    </source>
</evidence>
<evidence type="ECO:0000313" key="6">
    <source>
        <dbReference type="Proteomes" id="UP000011058"/>
    </source>
</evidence>
<organism evidence="5 6">
    <name type="scientific">Fibrella aestuarina BUZ 2</name>
    <dbReference type="NCBI Taxonomy" id="1166018"/>
    <lineage>
        <taxon>Bacteria</taxon>
        <taxon>Pseudomonadati</taxon>
        <taxon>Bacteroidota</taxon>
        <taxon>Cytophagia</taxon>
        <taxon>Cytophagales</taxon>
        <taxon>Spirosomataceae</taxon>
        <taxon>Fibrella</taxon>
    </lineage>
</organism>
<evidence type="ECO:0000256" key="1">
    <source>
        <dbReference type="ARBA" id="ARBA00023015"/>
    </source>
</evidence>
<evidence type="ECO:0000256" key="2">
    <source>
        <dbReference type="ARBA" id="ARBA00023125"/>
    </source>
</evidence>
<dbReference type="STRING" id="1166018.FAES_0731"/>
<dbReference type="Pfam" id="PF12833">
    <property type="entry name" value="HTH_18"/>
    <property type="match status" value="1"/>
</dbReference>
<dbReference type="SMART" id="SM00342">
    <property type="entry name" value="HTH_ARAC"/>
    <property type="match status" value="1"/>
</dbReference>
<dbReference type="Proteomes" id="UP000011058">
    <property type="component" value="Chromosome"/>
</dbReference>
<evidence type="ECO:0000313" key="5">
    <source>
        <dbReference type="EMBL" id="CCG98742.1"/>
    </source>
</evidence>
<accession>I0K3N9</accession>
<dbReference type="Pfam" id="PF20240">
    <property type="entry name" value="DUF6597"/>
    <property type="match status" value="1"/>
</dbReference>
<dbReference type="InterPro" id="IPR018060">
    <property type="entry name" value="HTH_AraC"/>
</dbReference>
<keyword evidence="3" id="KW-0804">Transcription</keyword>
<dbReference type="PROSITE" id="PS01124">
    <property type="entry name" value="HTH_ARAC_FAMILY_2"/>
    <property type="match status" value="1"/>
</dbReference>
<proteinExistence type="predicted"/>
<name>I0K3N9_9BACT</name>
<keyword evidence="2" id="KW-0238">DNA-binding</keyword>
<dbReference type="PANTHER" id="PTHR46796:SF13">
    <property type="entry name" value="HTH-TYPE TRANSCRIPTIONAL ACTIVATOR RHAS"/>
    <property type="match status" value="1"/>
</dbReference>
<dbReference type="PATRIC" id="fig|1166018.3.peg.742"/>
<dbReference type="HOGENOM" id="CLU_066193_1_0_10"/>
<dbReference type="Gene3D" id="1.10.10.60">
    <property type="entry name" value="Homeodomain-like"/>
    <property type="match status" value="1"/>
</dbReference>
<dbReference type="AlphaFoldDB" id="I0K3N9"/>
<gene>
    <name evidence="5" type="ORF">FAES_0731</name>
</gene>
<evidence type="ECO:0000259" key="4">
    <source>
        <dbReference type="PROSITE" id="PS01124"/>
    </source>
</evidence>
<dbReference type="GO" id="GO:0003700">
    <property type="term" value="F:DNA-binding transcription factor activity"/>
    <property type="evidence" value="ECO:0007669"/>
    <property type="project" value="InterPro"/>
</dbReference>
<dbReference type="OrthoDB" id="635259at2"/>
<dbReference type="RefSeq" id="WP_015329842.1">
    <property type="nucleotide sequence ID" value="NC_020054.1"/>
</dbReference>
<dbReference type="InterPro" id="IPR050204">
    <property type="entry name" value="AraC_XylS_family_regulators"/>
</dbReference>
<dbReference type="GO" id="GO:0043565">
    <property type="term" value="F:sequence-specific DNA binding"/>
    <property type="evidence" value="ECO:0007669"/>
    <property type="project" value="InterPro"/>
</dbReference>
<sequence>MHYQKHKPAPQLAPFVECYFVWEKQDRLVAPLRIESPPSGFASMVFVYGDPYQVRTGNTMTTVPTAFLTGQATRQYELQLVGQIGMVGIVFRPAGLSTLFGLPMYEFNDERVSLTDVLGGSITYLHEQIGDCPTNAGRIALLDQFLNRQLLRRGNGFDRTDFAANLIVDRRGMLTINTLLDDLYVCRRQFERQFLQKVGVSPKYYARIRRVGYLCAQLASQRWQVTDWQDVIFQAGYYDQSHFIREFTQFTGKRPTLYVKDNAELSHYLSR</sequence>